<dbReference type="OrthoDB" id="9802035at2"/>
<dbReference type="InterPro" id="IPR004392">
    <property type="entry name" value="Hyd_mat_HypB"/>
</dbReference>
<comment type="similarity">
    <text evidence="1">Belongs to the SIMIBI class G3E GTPase family. HypB/HupM subfamily.</text>
</comment>
<dbReference type="GO" id="GO:0016151">
    <property type="term" value="F:nickel cation binding"/>
    <property type="evidence" value="ECO:0007669"/>
    <property type="project" value="InterPro"/>
</dbReference>
<dbReference type="GO" id="GO:0005525">
    <property type="term" value="F:GTP binding"/>
    <property type="evidence" value="ECO:0007669"/>
    <property type="project" value="UniProtKB-KW"/>
</dbReference>
<evidence type="ECO:0000256" key="3">
    <source>
        <dbReference type="ARBA" id="ARBA00022723"/>
    </source>
</evidence>
<evidence type="ECO:0000313" key="10">
    <source>
        <dbReference type="Proteomes" id="UP000053370"/>
    </source>
</evidence>
<keyword evidence="3" id="KW-0479">Metal-binding</keyword>
<organism evidence="9">
    <name type="scientific">Flexilinea flocculi</name>
    <dbReference type="NCBI Taxonomy" id="1678840"/>
    <lineage>
        <taxon>Bacteria</taxon>
        <taxon>Bacillati</taxon>
        <taxon>Chloroflexota</taxon>
        <taxon>Anaerolineae</taxon>
        <taxon>Anaerolineales</taxon>
        <taxon>Anaerolineaceae</taxon>
        <taxon>Flexilinea</taxon>
    </lineage>
</organism>
<evidence type="ECO:0000256" key="4">
    <source>
        <dbReference type="ARBA" id="ARBA00022741"/>
    </source>
</evidence>
<dbReference type="PANTHER" id="PTHR30134:SF2">
    <property type="entry name" value="HYDROGENASE MATURATION FACTOR HYPB"/>
    <property type="match status" value="1"/>
</dbReference>
<proteinExistence type="inferred from homology"/>
<keyword evidence="5" id="KW-0378">Hydrolase</keyword>
<feature type="domain" description="CobW/HypB/UreG nucleotide-binding" evidence="8">
    <location>
        <begin position="36"/>
        <end position="191"/>
    </location>
</feature>
<reference evidence="9" key="1">
    <citation type="journal article" date="2015" name="Genome Announc.">
        <title>Draft Genome Sequence of Anaerolineae Strain TC1, a Novel Isolate from a Methanogenic Wastewater Treatment System.</title>
        <authorList>
            <person name="Matsuura N."/>
            <person name="Tourlousse D.M."/>
            <person name="Sun L."/>
            <person name="Toyonaga M."/>
            <person name="Kuroda K."/>
            <person name="Ohashi A."/>
            <person name="Cruz R."/>
            <person name="Yamaguchi T."/>
            <person name="Sekiguchi Y."/>
        </authorList>
    </citation>
    <scope>NUCLEOTIDE SEQUENCE [LARGE SCALE GENOMIC DNA]</scope>
    <source>
        <strain evidence="9">TC1</strain>
    </source>
</reference>
<dbReference type="EMBL" id="DF968181">
    <property type="protein sequence ID" value="GAP40644.1"/>
    <property type="molecule type" value="Genomic_DNA"/>
</dbReference>
<dbReference type="GO" id="GO:0003924">
    <property type="term" value="F:GTPase activity"/>
    <property type="evidence" value="ECO:0007669"/>
    <property type="project" value="InterPro"/>
</dbReference>
<dbReference type="Proteomes" id="UP000053370">
    <property type="component" value="Unassembled WGS sequence"/>
</dbReference>
<dbReference type="RefSeq" id="WP_062280235.1">
    <property type="nucleotide sequence ID" value="NZ_DF968181.1"/>
</dbReference>
<keyword evidence="10" id="KW-1185">Reference proteome</keyword>
<dbReference type="PIRSF" id="PIRSF005624">
    <property type="entry name" value="Ni-bind_GTPase"/>
    <property type="match status" value="1"/>
</dbReference>
<dbReference type="NCBIfam" id="TIGR00073">
    <property type="entry name" value="hypB"/>
    <property type="match status" value="1"/>
</dbReference>
<dbReference type="InterPro" id="IPR027417">
    <property type="entry name" value="P-loop_NTPase"/>
</dbReference>
<keyword evidence="7" id="KW-0342">GTP-binding</keyword>
<dbReference type="Gene3D" id="3.40.50.300">
    <property type="entry name" value="P-loop containing nucleotide triphosphate hydrolases"/>
    <property type="match status" value="1"/>
</dbReference>
<dbReference type="Pfam" id="PF02492">
    <property type="entry name" value="cobW"/>
    <property type="match status" value="1"/>
</dbReference>
<dbReference type="InterPro" id="IPR003495">
    <property type="entry name" value="CobW/HypB/UreG_nucleotide-bd"/>
</dbReference>
<evidence type="ECO:0000256" key="7">
    <source>
        <dbReference type="ARBA" id="ARBA00023134"/>
    </source>
</evidence>
<evidence type="ECO:0000256" key="1">
    <source>
        <dbReference type="ARBA" id="ARBA00006211"/>
    </source>
</evidence>
<evidence type="ECO:0000313" key="9">
    <source>
        <dbReference type="EMBL" id="GAP40644.1"/>
    </source>
</evidence>
<evidence type="ECO:0000256" key="2">
    <source>
        <dbReference type="ARBA" id="ARBA00022596"/>
    </source>
</evidence>
<keyword evidence="6" id="KW-0862">Zinc</keyword>
<dbReference type="GO" id="GO:0051604">
    <property type="term" value="P:protein maturation"/>
    <property type="evidence" value="ECO:0007669"/>
    <property type="project" value="InterPro"/>
</dbReference>
<dbReference type="SUPFAM" id="SSF52540">
    <property type="entry name" value="P-loop containing nucleoside triphosphate hydrolases"/>
    <property type="match status" value="1"/>
</dbReference>
<name>A0A0S7BTU2_9CHLR</name>
<evidence type="ECO:0000259" key="8">
    <source>
        <dbReference type="Pfam" id="PF02492"/>
    </source>
</evidence>
<dbReference type="STRING" id="1678840.ATC1_13622"/>
<sequence length="222" mass="24290">MTTVRVPVVENILNANDFVANENRKIFSDHKIFCINIMAAPGAGKTALIVKTIALLKKEMRIGVIEGDTASVTIDSDKVTLAGAPAVQVTTMGECHMDAMMVRKGMEQLPLDSLDLVIIENIGNLICPAEWDLGSHANALIASVAEGDDKPYKYPNIYRNLNVLLVTKTDLIPYVEYDIDRFRTGVELLNPGLITFPTSAKTGEGFEPWLTWLKSKVADAKA</sequence>
<dbReference type="PATRIC" id="fig|1678840.3.peg.1953"/>
<dbReference type="PANTHER" id="PTHR30134">
    <property type="entry name" value="HYDROGENASE PROTEIN ASSEMBLY PROTEIN, NICKEL CHAPERONE"/>
    <property type="match status" value="1"/>
</dbReference>
<gene>
    <name evidence="9" type="ORF">ATC1_13622</name>
</gene>
<evidence type="ECO:0000256" key="6">
    <source>
        <dbReference type="ARBA" id="ARBA00022833"/>
    </source>
</evidence>
<keyword evidence="4" id="KW-0547">Nucleotide-binding</keyword>
<accession>A0A0S7BTU2</accession>
<dbReference type="GO" id="GO:0008270">
    <property type="term" value="F:zinc ion binding"/>
    <property type="evidence" value="ECO:0007669"/>
    <property type="project" value="TreeGrafter"/>
</dbReference>
<protein>
    <submittedName>
        <fullName evidence="9">Hydrogenase nickel incorporation protein HypB</fullName>
    </submittedName>
</protein>
<evidence type="ECO:0000256" key="5">
    <source>
        <dbReference type="ARBA" id="ARBA00022801"/>
    </source>
</evidence>
<keyword evidence="2" id="KW-0533">Nickel</keyword>
<dbReference type="AlphaFoldDB" id="A0A0S7BTU2"/>